<evidence type="ECO:0000313" key="8">
    <source>
        <dbReference type="Proteomes" id="UP001187346"/>
    </source>
</evidence>
<dbReference type="PROSITE" id="PS50240">
    <property type="entry name" value="TRYPSIN_DOM"/>
    <property type="match status" value="1"/>
</dbReference>
<dbReference type="Gene3D" id="2.40.10.10">
    <property type="entry name" value="Trypsin-like serine proteases"/>
    <property type="match status" value="1"/>
</dbReference>
<dbReference type="InterPro" id="IPR009003">
    <property type="entry name" value="Peptidase_S1_PA"/>
</dbReference>
<dbReference type="PRINTS" id="PR00722">
    <property type="entry name" value="CHYMOTRYPSIN"/>
</dbReference>
<dbReference type="RefSeq" id="WP_317770193.1">
    <property type="nucleotide sequence ID" value="NZ_JAWMAJ010000010.1"/>
</dbReference>
<comment type="caution">
    <text evidence="7">The sequence shown here is derived from an EMBL/GenBank/DDBJ whole genome shotgun (WGS) entry which is preliminary data.</text>
</comment>
<keyword evidence="4 7" id="KW-0378">Hydrolase</keyword>
<dbReference type="SUPFAM" id="SSF69318">
    <property type="entry name" value="Integrin alpha N-terminal domain"/>
    <property type="match status" value="1"/>
</dbReference>
<dbReference type="Gene3D" id="2.130.10.130">
    <property type="entry name" value="Integrin alpha, N-terminal"/>
    <property type="match status" value="1"/>
</dbReference>
<dbReference type="InterPro" id="IPR001254">
    <property type="entry name" value="Trypsin_dom"/>
</dbReference>
<dbReference type="PANTHER" id="PTHR24276:SF98">
    <property type="entry name" value="FI18310P1-RELATED"/>
    <property type="match status" value="1"/>
</dbReference>
<dbReference type="InterPro" id="IPR028994">
    <property type="entry name" value="Integrin_alpha_N"/>
</dbReference>
<dbReference type="InterPro" id="IPR033116">
    <property type="entry name" value="TRYPSIN_SER"/>
</dbReference>
<comment type="similarity">
    <text evidence="1">Belongs to the peptidase S1 family.</text>
</comment>
<dbReference type="Pfam" id="PF13517">
    <property type="entry name" value="FG-GAP_3"/>
    <property type="match status" value="1"/>
</dbReference>
<evidence type="ECO:0000256" key="2">
    <source>
        <dbReference type="ARBA" id="ARBA00022729"/>
    </source>
</evidence>
<dbReference type="Proteomes" id="UP001187346">
    <property type="component" value="Unassembled WGS sequence"/>
</dbReference>
<keyword evidence="4" id="KW-0720">Serine protease</keyword>
<dbReference type="EMBL" id="JAWMAJ010000010">
    <property type="protein sequence ID" value="MDV7215260.1"/>
    <property type="molecule type" value="Genomic_DNA"/>
</dbReference>
<dbReference type="InterPro" id="IPR043504">
    <property type="entry name" value="Peptidase_S1_PA_chymotrypsin"/>
</dbReference>
<sequence>MPGAGRHRRRIRFGLPVAAAGVAAAVAAALMTTSAGAATALPTPTVKPVIAQPSLATLKKRIVGAQAGDDIAGETTKKASLSASTTGTTADPKIIGGTTTTINTAPFMAQLWYYDDKGTTSESDDIGFFCGGSVISPSKILTASHCVKGYNWAKNGVVVTSATVLPTNTTDADGTTTTDLHGGQATAVLRQWNHPSYSATTIDNDIAVLTLAAPVKATPIRMTTNGDTASYTGTPAKTAKVYGWGRTSSQTDDLSDTLKTATLPIQSDATCVGAYGSLVIKAHMVCAGTPATGSDTGTTAICNGDSGGPLVVGGRIVGVVSWSGDDGDASTVNDCVVEGTYGVFTKVGAYAGTAYAQVDDGNLSYTDNKADIYARKSSTKVGYELDSKGTSLAARVSLGDWGGVNLVRSADLNRDGYQDWIYRTTAGAVYWDHFQLNSARDDGSWVSTKIFANWKTRTRIIAPGDVTGDYLPDLVSVDSAGVLWIYPGKGNGTFSSPSRVGGGWSQYNTLVGHGDFNGDGKADLLARNKSTGVVYLYKGAGKSGTGAFAARVKVRTWGSYNAFDAVGDFTGDGKADLLIRNASNALYLYPGTGKATSEIFGTPKSLGTGFQQYDIFG</sequence>
<dbReference type="CDD" id="cd00190">
    <property type="entry name" value="Tryp_SPc"/>
    <property type="match status" value="1"/>
</dbReference>
<dbReference type="InterPro" id="IPR013517">
    <property type="entry name" value="FG-GAP"/>
</dbReference>
<protein>
    <submittedName>
        <fullName evidence="7">Trypsin-like serine protease</fullName>
        <ecNumber evidence="7">3.4.21.-</ecNumber>
    </submittedName>
</protein>
<evidence type="ECO:0000256" key="1">
    <source>
        <dbReference type="ARBA" id="ARBA00007664"/>
    </source>
</evidence>
<dbReference type="InterPro" id="IPR018114">
    <property type="entry name" value="TRYPSIN_HIS"/>
</dbReference>
<accession>A0ABU4F3T5</accession>
<feature type="chain" id="PRO_5046433085" evidence="5">
    <location>
        <begin position="38"/>
        <end position="617"/>
    </location>
</feature>
<dbReference type="InterPro" id="IPR001314">
    <property type="entry name" value="Peptidase_S1A"/>
</dbReference>
<keyword evidence="8" id="KW-1185">Reference proteome</keyword>
<dbReference type="SMART" id="SM00020">
    <property type="entry name" value="Tryp_SPc"/>
    <property type="match status" value="1"/>
</dbReference>
<dbReference type="InterPro" id="IPR050430">
    <property type="entry name" value="Peptidase_S1"/>
</dbReference>
<keyword evidence="2 5" id="KW-0732">Signal</keyword>
<evidence type="ECO:0000256" key="4">
    <source>
        <dbReference type="RuleBase" id="RU363034"/>
    </source>
</evidence>
<keyword evidence="3" id="KW-1015">Disulfide bond</keyword>
<feature type="domain" description="Peptidase S1" evidence="6">
    <location>
        <begin position="94"/>
        <end position="426"/>
    </location>
</feature>
<dbReference type="GO" id="GO:0016787">
    <property type="term" value="F:hydrolase activity"/>
    <property type="evidence" value="ECO:0007669"/>
    <property type="project" value="UniProtKB-KW"/>
</dbReference>
<dbReference type="PROSITE" id="PS00134">
    <property type="entry name" value="TRYPSIN_HIS"/>
    <property type="match status" value="1"/>
</dbReference>
<keyword evidence="4" id="KW-0645">Protease</keyword>
<name>A0ABU4F3T5_9ACTN</name>
<dbReference type="EC" id="3.4.21.-" evidence="7"/>
<organism evidence="7 8">
    <name type="scientific">Streptomyces prunicolor</name>
    <dbReference type="NCBI Taxonomy" id="67348"/>
    <lineage>
        <taxon>Bacteria</taxon>
        <taxon>Bacillati</taxon>
        <taxon>Actinomycetota</taxon>
        <taxon>Actinomycetes</taxon>
        <taxon>Kitasatosporales</taxon>
        <taxon>Streptomycetaceae</taxon>
        <taxon>Streptomyces</taxon>
    </lineage>
</organism>
<dbReference type="SUPFAM" id="SSF50494">
    <property type="entry name" value="Trypsin-like serine proteases"/>
    <property type="match status" value="1"/>
</dbReference>
<dbReference type="PANTHER" id="PTHR24276">
    <property type="entry name" value="POLYSERASE-RELATED"/>
    <property type="match status" value="1"/>
</dbReference>
<evidence type="ECO:0000259" key="6">
    <source>
        <dbReference type="PROSITE" id="PS50240"/>
    </source>
</evidence>
<proteinExistence type="inferred from homology"/>
<evidence type="ECO:0000256" key="3">
    <source>
        <dbReference type="ARBA" id="ARBA00023157"/>
    </source>
</evidence>
<evidence type="ECO:0000313" key="7">
    <source>
        <dbReference type="EMBL" id="MDV7215260.1"/>
    </source>
</evidence>
<gene>
    <name evidence="7" type="ORF">R5A26_04790</name>
</gene>
<reference evidence="7 8" key="1">
    <citation type="submission" date="2023-10" db="EMBL/GenBank/DDBJ databases">
        <title>Characterization of rhizosphere-enriched actinobacteria from wheat plants lab-grown on chernevaya soil.</title>
        <authorList>
            <person name="Tikhonova E.N."/>
            <person name="Konopkin A."/>
            <person name="Kravchenko I.K."/>
        </authorList>
    </citation>
    <scope>NUCLEOTIDE SEQUENCE [LARGE SCALE GENOMIC DNA]</scope>
    <source>
        <strain evidence="7 8">RR29</strain>
    </source>
</reference>
<dbReference type="PROSITE" id="PS00135">
    <property type="entry name" value="TRYPSIN_SER"/>
    <property type="match status" value="1"/>
</dbReference>
<evidence type="ECO:0000256" key="5">
    <source>
        <dbReference type="SAM" id="SignalP"/>
    </source>
</evidence>
<feature type="signal peptide" evidence="5">
    <location>
        <begin position="1"/>
        <end position="37"/>
    </location>
</feature>
<dbReference type="Pfam" id="PF00089">
    <property type="entry name" value="Trypsin"/>
    <property type="match status" value="1"/>
</dbReference>